<gene>
    <name evidence="1" type="ordered locus">Avin_04810</name>
</gene>
<evidence type="ECO:0000313" key="1">
    <source>
        <dbReference type="EMBL" id="ACO76735.1"/>
    </source>
</evidence>
<dbReference type="AlphaFoldDB" id="C1DJF0"/>
<organism evidence="1 2">
    <name type="scientific">Azotobacter vinelandii (strain DJ / ATCC BAA-1303)</name>
    <dbReference type="NCBI Taxonomy" id="322710"/>
    <lineage>
        <taxon>Bacteria</taxon>
        <taxon>Pseudomonadati</taxon>
        <taxon>Pseudomonadota</taxon>
        <taxon>Gammaproteobacteria</taxon>
        <taxon>Pseudomonadales</taxon>
        <taxon>Pseudomonadaceae</taxon>
        <taxon>Azotobacter</taxon>
    </lineage>
</organism>
<dbReference type="EMBL" id="CP001157">
    <property type="protein sequence ID" value="ACO76735.1"/>
    <property type="molecule type" value="Genomic_DNA"/>
</dbReference>
<sequence length="34" mass="4201">MIFNDFIFLAQVMLYLAHNKNKKRYLKNNNTKRL</sequence>
<reference evidence="1 2" key="1">
    <citation type="journal article" date="2009" name="J. Bacteriol.">
        <title>Genome sequence of Azotobacter vinelandii, an obligate aerobe specialized to support diverse anaerobic metabolic processes.</title>
        <authorList>
            <person name="Setubal J.C."/>
            <person name="dos Santos P."/>
            <person name="Goldman B.S."/>
            <person name="Ertesvag H."/>
            <person name="Espin G."/>
            <person name="Rubio L.M."/>
            <person name="Valla S."/>
            <person name="Almeida N.F."/>
            <person name="Balasubramanian D."/>
            <person name="Cromes L."/>
            <person name="Curatti L."/>
            <person name="Du Z."/>
            <person name="Godsy E."/>
            <person name="Goodner B."/>
            <person name="Hellner-Burris K."/>
            <person name="Hernandez J.A."/>
            <person name="Houmiel K."/>
            <person name="Imperial J."/>
            <person name="Kennedy C."/>
            <person name="Larson T.J."/>
            <person name="Latreille P."/>
            <person name="Ligon L.S."/>
            <person name="Lu J."/>
            <person name="Maerk M."/>
            <person name="Miller N.M."/>
            <person name="Norton S."/>
            <person name="O'Carroll I.P."/>
            <person name="Paulsen I."/>
            <person name="Raulfs E.C."/>
            <person name="Roemer R."/>
            <person name="Rosser J."/>
            <person name="Segura D."/>
            <person name="Slater S."/>
            <person name="Stricklin S.L."/>
            <person name="Studholme D.J."/>
            <person name="Sun J."/>
            <person name="Viana C.J."/>
            <person name="Wallin E."/>
            <person name="Wang B."/>
            <person name="Wheeler C."/>
            <person name="Zhu H."/>
            <person name="Dean D.R."/>
            <person name="Dixon R."/>
            <person name="Wood D."/>
        </authorList>
    </citation>
    <scope>NUCLEOTIDE SEQUENCE [LARGE SCALE GENOMIC DNA]</scope>
    <source>
        <strain evidence="2">DJ / ATCC BAA-1303</strain>
    </source>
</reference>
<keyword evidence="2" id="KW-1185">Reference proteome</keyword>
<dbReference type="HOGENOM" id="CLU_3371770_0_0_6"/>
<dbReference type="EnsemblBacteria" id="ACO76735">
    <property type="protein sequence ID" value="ACO76735"/>
    <property type="gene ID" value="Avin_04810"/>
</dbReference>
<accession>C1DJF0</accession>
<proteinExistence type="predicted"/>
<name>C1DJF0_AZOVD</name>
<dbReference type="Proteomes" id="UP000002424">
    <property type="component" value="Chromosome"/>
</dbReference>
<protein>
    <submittedName>
        <fullName evidence="1">Uncharacterized protein</fullName>
    </submittedName>
</protein>
<evidence type="ECO:0000313" key="2">
    <source>
        <dbReference type="Proteomes" id="UP000002424"/>
    </source>
</evidence>
<dbReference type="KEGG" id="avn:Avin_04810"/>